<sequence>MEERYTAQGQAFFTLTDRYRKANQQDPEDDDIWFEVDGAGKMGVFSTLNAGSIGEADDPGAVTYVSCDKKSEEGNQKVQAQFRWQRTHNEQLLVQPCGVIYA</sequence>
<protein>
    <submittedName>
        <fullName evidence="1">Uncharacterized protein</fullName>
    </submittedName>
</protein>
<organism evidence="1 2">
    <name type="scientific">Marasmiellus scandens</name>
    <dbReference type="NCBI Taxonomy" id="2682957"/>
    <lineage>
        <taxon>Eukaryota</taxon>
        <taxon>Fungi</taxon>
        <taxon>Dikarya</taxon>
        <taxon>Basidiomycota</taxon>
        <taxon>Agaricomycotina</taxon>
        <taxon>Agaricomycetes</taxon>
        <taxon>Agaricomycetidae</taxon>
        <taxon>Agaricales</taxon>
        <taxon>Marasmiineae</taxon>
        <taxon>Omphalotaceae</taxon>
        <taxon>Marasmiellus</taxon>
    </lineage>
</organism>
<dbReference type="Proteomes" id="UP001498398">
    <property type="component" value="Unassembled WGS sequence"/>
</dbReference>
<evidence type="ECO:0000313" key="2">
    <source>
        <dbReference type="Proteomes" id="UP001498398"/>
    </source>
</evidence>
<proteinExistence type="predicted"/>
<gene>
    <name evidence="1" type="ORF">VKT23_013768</name>
</gene>
<name>A0ABR1J755_9AGAR</name>
<accession>A0ABR1J755</accession>
<dbReference type="EMBL" id="JBANRG010000038">
    <property type="protein sequence ID" value="KAK7448506.1"/>
    <property type="molecule type" value="Genomic_DNA"/>
</dbReference>
<comment type="caution">
    <text evidence="1">The sequence shown here is derived from an EMBL/GenBank/DDBJ whole genome shotgun (WGS) entry which is preliminary data.</text>
</comment>
<keyword evidence="2" id="KW-1185">Reference proteome</keyword>
<evidence type="ECO:0000313" key="1">
    <source>
        <dbReference type="EMBL" id="KAK7448506.1"/>
    </source>
</evidence>
<reference evidence="1 2" key="1">
    <citation type="submission" date="2024-01" db="EMBL/GenBank/DDBJ databases">
        <title>A draft genome for the cacao thread blight pathogen Marasmiellus scandens.</title>
        <authorList>
            <person name="Baruah I.K."/>
            <person name="Leung J."/>
            <person name="Bukari Y."/>
            <person name="Amoako-Attah I."/>
            <person name="Meinhardt L.W."/>
            <person name="Bailey B.A."/>
            <person name="Cohen S.P."/>
        </authorList>
    </citation>
    <scope>NUCLEOTIDE SEQUENCE [LARGE SCALE GENOMIC DNA]</scope>
    <source>
        <strain evidence="1 2">GH-19</strain>
    </source>
</reference>